<dbReference type="InterPro" id="IPR002110">
    <property type="entry name" value="Ankyrin_rpt"/>
</dbReference>
<dbReference type="SUPFAM" id="SSF48403">
    <property type="entry name" value="Ankyrin repeat"/>
    <property type="match status" value="1"/>
</dbReference>
<dbReference type="RefSeq" id="XP_007683685.1">
    <property type="nucleotide sequence ID" value="XM_007685495.1"/>
</dbReference>
<reference evidence="1 2" key="1">
    <citation type="journal article" date="2013" name="PLoS Genet.">
        <title>Comparative genome structure, secondary metabolite, and effector coding capacity across Cochliobolus pathogens.</title>
        <authorList>
            <person name="Condon B.J."/>
            <person name="Leng Y."/>
            <person name="Wu D."/>
            <person name="Bushley K.E."/>
            <person name="Ohm R.A."/>
            <person name="Otillar R."/>
            <person name="Martin J."/>
            <person name="Schackwitz W."/>
            <person name="Grimwood J."/>
            <person name="MohdZainudin N."/>
            <person name="Xue C."/>
            <person name="Wang R."/>
            <person name="Manning V.A."/>
            <person name="Dhillon B."/>
            <person name="Tu Z.J."/>
            <person name="Steffenson B.J."/>
            <person name="Salamov A."/>
            <person name="Sun H."/>
            <person name="Lowry S."/>
            <person name="LaButti K."/>
            <person name="Han J."/>
            <person name="Copeland A."/>
            <person name="Lindquist E."/>
            <person name="Barry K."/>
            <person name="Schmutz J."/>
            <person name="Baker S.E."/>
            <person name="Ciuffetti L.M."/>
            <person name="Grigoriev I.V."/>
            <person name="Zhong S."/>
            <person name="Turgeon B.G."/>
        </authorList>
    </citation>
    <scope>NUCLEOTIDE SEQUENCE [LARGE SCALE GENOMIC DNA]</scope>
    <source>
        <strain evidence="1 2">ATCC 44560</strain>
    </source>
</reference>
<dbReference type="InterPro" id="IPR036770">
    <property type="entry name" value="Ankyrin_rpt-contain_sf"/>
</dbReference>
<evidence type="ECO:0000313" key="1">
    <source>
        <dbReference type="EMBL" id="EUC49824.1"/>
    </source>
</evidence>
<organism evidence="1 2">
    <name type="scientific">Bipolaris oryzae ATCC 44560</name>
    <dbReference type="NCBI Taxonomy" id="930090"/>
    <lineage>
        <taxon>Eukaryota</taxon>
        <taxon>Fungi</taxon>
        <taxon>Dikarya</taxon>
        <taxon>Ascomycota</taxon>
        <taxon>Pezizomycotina</taxon>
        <taxon>Dothideomycetes</taxon>
        <taxon>Pleosporomycetidae</taxon>
        <taxon>Pleosporales</taxon>
        <taxon>Pleosporineae</taxon>
        <taxon>Pleosporaceae</taxon>
        <taxon>Bipolaris</taxon>
    </lineage>
</organism>
<keyword evidence="2" id="KW-1185">Reference proteome</keyword>
<name>W6ZQQ3_COCMI</name>
<dbReference type="Proteomes" id="UP000054032">
    <property type="component" value="Unassembled WGS sequence"/>
</dbReference>
<dbReference type="OrthoDB" id="4772757at2759"/>
<dbReference type="Pfam" id="PF13637">
    <property type="entry name" value="Ank_4"/>
    <property type="match status" value="1"/>
</dbReference>
<proteinExistence type="predicted"/>
<dbReference type="Gene3D" id="1.25.40.20">
    <property type="entry name" value="Ankyrin repeat-containing domain"/>
    <property type="match status" value="1"/>
</dbReference>
<dbReference type="KEGG" id="bor:COCMIDRAFT_83479"/>
<sequence>MNGHLQVVQILLNAGANANDCVDSQSRLYSHALHLAALRNDDKVVKMLLSAGALFSEGFRRDYPQYTT</sequence>
<dbReference type="EMBL" id="KI963928">
    <property type="protein sequence ID" value="EUC49824.1"/>
    <property type="molecule type" value="Genomic_DNA"/>
</dbReference>
<accession>W6ZQQ3</accession>
<gene>
    <name evidence="1" type="ORF">COCMIDRAFT_83479</name>
</gene>
<evidence type="ECO:0000313" key="2">
    <source>
        <dbReference type="Proteomes" id="UP000054032"/>
    </source>
</evidence>
<dbReference type="AlphaFoldDB" id="W6ZQQ3"/>
<protein>
    <submittedName>
        <fullName evidence="1">Uncharacterized protein</fullName>
    </submittedName>
</protein>
<dbReference type="HOGENOM" id="CLU_2793609_0_0_1"/>
<dbReference type="GeneID" id="19126264"/>